<organism evidence="1">
    <name type="scientific">Amphimedon queenslandica</name>
    <name type="common">Sponge</name>
    <dbReference type="NCBI Taxonomy" id="400682"/>
    <lineage>
        <taxon>Eukaryota</taxon>
        <taxon>Metazoa</taxon>
        <taxon>Porifera</taxon>
        <taxon>Demospongiae</taxon>
        <taxon>Heteroscleromorpha</taxon>
        <taxon>Haplosclerida</taxon>
        <taxon>Niphatidae</taxon>
        <taxon>Amphimedon</taxon>
    </lineage>
</organism>
<reference evidence="1" key="1">
    <citation type="submission" date="2017-05" db="UniProtKB">
        <authorList>
            <consortium name="EnsemblMetazoa"/>
        </authorList>
    </citation>
    <scope>IDENTIFICATION</scope>
</reference>
<dbReference type="AlphaFoldDB" id="A0A1X7T6P3"/>
<name>A0A1X7T6P3_AMPQE</name>
<dbReference type="InParanoid" id="A0A1X7T6P3"/>
<protein>
    <submittedName>
        <fullName evidence="1">Uncharacterized protein</fullName>
    </submittedName>
</protein>
<evidence type="ECO:0000313" key="1">
    <source>
        <dbReference type="EnsemblMetazoa" id="Aqu2.1.10190_001"/>
    </source>
</evidence>
<dbReference type="EnsemblMetazoa" id="Aqu2.1.10190_001">
    <property type="protein sequence ID" value="Aqu2.1.10190_001"/>
    <property type="gene ID" value="Aqu2.1.10190"/>
</dbReference>
<accession>A0A1X7T6P3</accession>
<proteinExistence type="predicted"/>
<sequence>LFEPSEFAILTLLRYAYCASYTHLCSTSTTGCYTIPFPVPSTTITISCIIYFGWDSILAH</sequence>